<name>A0A316UID3_9BASI</name>
<proteinExistence type="predicted"/>
<dbReference type="OrthoDB" id="5376590at2759"/>
<dbReference type="GO" id="GO:0005739">
    <property type="term" value="C:mitochondrion"/>
    <property type="evidence" value="ECO:0007669"/>
    <property type="project" value="TreeGrafter"/>
</dbReference>
<dbReference type="InterPro" id="IPR036188">
    <property type="entry name" value="FAD/NAD-bd_sf"/>
</dbReference>
<dbReference type="InterPro" id="IPR015904">
    <property type="entry name" value="Sulphide_quinone_reductase"/>
</dbReference>
<dbReference type="Pfam" id="PF12824">
    <property type="entry name" value="MRP-L20"/>
    <property type="match status" value="1"/>
</dbReference>
<reference evidence="3 4" key="1">
    <citation type="journal article" date="2018" name="Mol. Biol. Evol.">
        <title>Broad Genomic Sampling Reveals a Smut Pathogenic Ancestry of the Fungal Clade Ustilaginomycotina.</title>
        <authorList>
            <person name="Kijpornyongpan T."/>
            <person name="Mondo S.J."/>
            <person name="Barry K."/>
            <person name="Sandor L."/>
            <person name="Lee J."/>
            <person name="Lipzen A."/>
            <person name="Pangilinan J."/>
            <person name="LaButti K."/>
            <person name="Hainaut M."/>
            <person name="Henrissat B."/>
            <person name="Grigoriev I.V."/>
            <person name="Spatafora J.W."/>
            <person name="Aime M.C."/>
        </authorList>
    </citation>
    <scope>NUCLEOTIDE SEQUENCE [LARGE SCALE GENOMIC DNA]</scope>
    <source>
        <strain evidence="3 4">MCA 5214</strain>
    </source>
</reference>
<evidence type="ECO:0000313" key="3">
    <source>
        <dbReference type="EMBL" id="PWN24979.1"/>
    </source>
</evidence>
<evidence type="ECO:0000313" key="4">
    <source>
        <dbReference type="Proteomes" id="UP000245884"/>
    </source>
</evidence>
<dbReference type="RefSeq" id="XP_025359591.1">
    <property type="nucleotide sequence ID" value="XM_025507068.1"/>
</dbReference>
<dbReference type="InterPro" id="IPR023753">
    <property type="entry name" value="FAD/NAD-binding_dom"/>
</dbReference>
<dbReference type="Pfam" id="PF07992">
    <property type="entry name" value="Pyr_redox_2"/>
    <property type="match status" value="1"/>
</dbReference>
<dbReference type="SUPFAM" id="SSF51905">
    <property type="entry name" value="FAD/NAD(P)-binding domain"/>
    <property type="match status" value="2"/>
</dbReference>
<organism evidence="3 4">
    <name type="scientific">Jaminaea rosea</name>
    <dbReference type="NCBI Taxonomy" id="1569628"/>
    <lineage>
        <taxon>Eukaryota</taxon>
        <taxon>Fungi</taxon>
        <taxon>Dikarya</taxon>
        <taxon>Basidiomycota</taxon>
        <taxon>Ustilaginomycotina</taxon>
        <taxon>Exobasidiomycetes</taxon>
        <taxon>Microstromatales</taxon>
        <taxon>Microstromatales incertae sedis</taxon>
        <taxon>Jaminaea</taxon>
    </lineage>
</organism>
<sequence length="665" mass="71671">MAAASSSSSSSVRPALSSLGRRHLATPVSSGSRSSAHRILVIGGGAAGQAISHQLLRSGAFPNKHDIAIVDPKTTHDYQPGWTLVGGGLKKKEDLRRPMADLAQEKEGLGLYNDAVESFDPDNNCVKTRDGRTLSYEHLIVAPGLRLMPEKVSGLSEAMRDMDAKVASIYDYDSCDRVWDLVQQHRSGPAIFTQPPQPHKCAGAPQKIMWLALDHWKSQGLSRSDIPITYATALPAMFGVPKYAATLEALRKERDVEGLFGHNLVAVNGSTATFAKGEEKVTRPFSLLHAVPPQGPHDFIRSSPLANPTSGFVDVDDKTLRHVKYSNVWSAGDSSSLPTSKTAAAVTSQAPILVNNLLSSLAGTSDAPQEYDGYTSCPIPTEYGKLVLCEFAYNGVPKESFGPTLGIDQAQPSRAFYYLKRDFFPWVYFNAMVKGTWAGPNGWLSAPKWKGAAPSVGGGQARAFSSVVGKMGGSNGAAGRRGFATSARAARDQPSRRPRDPLERDSTAVRYALPGGETLIVRPAPSSGGGSSTGSSATTTTTADPAKILVEEANSEAYLPPALRPRTARKQQARFNSTTPRRTDLSPSEIAEIQALRREGGASVPDIARKFNCSEVFVRIVAPAGAEAKREAQRGMERVRRGEEGSTRFGDLLRREARRARREMW</sequence>
<dbReference type="GO" id="GO:0071949">
    <property type="term" value="F:FAD binding"/>
    <property type="evidence" value="ECO:0007669"/>
    <property type="project" value="TreeGrafter"/>
</dbReference>
<dbReference type="Gene3D" id="3.50.50.60">
    <property type="entry name" value="FAD/NAD(P)-binding domain"/>
    <property type="match status" value="2"/>
</dbReference>
<keyword evidence="4" id="KW-1185">Reference proteome</keyword>
<dbReference type="AlphaFoldDB" id="A0A316UID3"/>
<dbReference type="GO" id="GO:0070224">
    <property type="term" value="F:sulfide:quinone oxidoreductase activity"/>
    <property type="evidence" value="ECO:0007669"/>
    <property type="project" value="TreeGrafter"/>
</dbReference>
<dbReference type="STRING" id="1569628.A0A316UID3"/>
<dbReference type="Proteomes" id="UP000245884">
    <property type="component" value="Unassembled WGS sequence"/>
</dbReference>
<feature type="region of interest" description="Disordered" evidence="1">
    <location>
        <begin position="627"/>
        <end position="650"/>
    </location>
</feature>
<dbReference type="PANTHER" id="PTHR10632">
    <property type="entry name" value="SULFIDE:QUINONE OXIDOREDUCTASE"/>
    <property type="match status" value="1"/>
</dbReference>
<accession>A0A316UID3</accession>
<evidence type="ECO:0000259" key="2">
    <source>
        <dbReference type="Pfam" id="PF07992"/>
    </source>
</evidence>
<feature type="domain" description="FAD/NAD(P)-binding" evidence="2">
    <location>
        <begin position="38"/>
        <end position="162"/>
    </location>
</feature>
<evidence type="ECO:0000256" key="1">
    <source>
        <dbReference type="SAM" id="MobiDB-lite"/>
    </source>
</evidence>
<dbReference type="PANTHER" id="PTHR10632:SF2">
    <property type="entry name" value="SULFIDE:QUINONE OXIDOREDUCTASE, MITOCHONDRIAL"/>
    <property type="match status" value="1"/>
</dbReference>
<gene>
    <name evidence="3" type="ORF">BDZ90DRAFT_234587</name>
</gene>
<dbReference type="EMBL" id="KZ819678">
    <property type="protein sequence ID" value="PWN24979.1"/>
    <property type="molecule type" value="Genomic_DNA"/>
</dbReference>
<protein>
    <submittedName>
        <fullName evidence="3">FAD/NAD(P)-binding domain-containing protein</fullName>
    </submittedName>
</protein>
<feature type="compositionally biased region" description="Basic and acidic residues" evidence="1">
    <location>
        <begin position="489"/>
        <end position="507"/>
    </location>
</feature>
<feature type="compositionally biased region" description="Low complexity" evidence="1">
    <location>
        <begin position="533"/>
        <end position="543"/>
    </location>
</feature>
<dbReference type="GeneID" id="37028891"/>
<dbReference type="GO" id="GO:0070221">
    <property type="term" value="P:sulfide oxidation, using sulfide:quinone oxidoreductase"/>
    <property type="evidence" value="ECO:0007669"/>
    <property type="project" value="TreeGrafter"/>
</dbReference>
<feature type="region of interest" description="Disordered" evidence="1">
    <location>
        <begin position="474"/>
        <end position="588"/>
    </location>
</feature>